<gene>
    <name evidence="2" type="ORF">CEK71_14195</name>
</gene>
<reference evidence="2 3" key="1">
    <citation type="submission" date="2017-06" db="EMBL/GenBank/DDBJ databases">
        <title>Genome Sequencing of the methanotroph Methylovulum psychrotolerants str. HV10-M2 isolated from a high-altitude environment.</title>
        <authorList>
            <person name="Mateos-Rivera A."/>
        </authorList>
    </citation>
    <scope>NUCLEOTIDE SEQUENCE [LARGE SCALE GENOMIC DNA]</scope>
    <source>
        <strain evidence="2 3">HV10_M2</strain>
    </source>
</reference>
<dbReference type="InterPro" id="IPR006597">
    <property type="entry name" value="Sel1-like"/>
</dbReference>
<dbReference type="EMBL" id="CP022129">
    <property type="protein sequence ID" value="ASF47126.1"/>
    <property type="molecule type" value="Genomic_DNA"/>
</dbReference>
<evidence type="ECO:0000313" key="2">
    <source>
        <dbReference type="EMBL" id="ASF47126.1"/>
    </source>
</evidence>
<name>A0A1Z4C0S5_9GAMM</name>
<dbReference type="SMART" id="SM00671">
    <property type="entry name" value="SEL1"/>
    <property type="match status" value="2"/>
</dbReference>
<feature type="signal peptide" evidence="1">
    <location>
        <begin position="1"/>
        <end position="29"/>
    </location>
</feature>
<dbReference type="PANTHER" id="PTHR11102:SF160">
    <property type="entry name" value="ERAD-ASSOCIATED E3 UBIQUITIN-PROTEIN LIGASE COMPONENT HRD3"/>
    <property type="match status" value="1"/>
</dbReference>
<evidence type="ECO:0000256" key="1">
    <source>
        <dbReference type="SAM" id="SignalP"/>
    </source>
</evidence>
<sequence length="162" mass="17201">MPLRSDFMPKKIRFILLALALALAPQAWAEEPTAFAVAQHAAAQGQAAAQAKLGAMYLLGNGVDKDEAKAAEWLLKAAKQGYLDAQVLVAALFDSGVGVKNDVKEATYWYEKAAAQGHTAALAILGKNPVAAGGVAFSYQRMRLSASKQIPGEYAKKILLTK</sequence>
<organism evidence="2 3">
    <name type="scientific">Methylovulum psychrotolerans</name>
    <dbReference type="NCBI Taxonomy" id="1704499"/>
    <lineage>
        <taxon>Bacteria</taxon>
        <taxon>Pseudomonadati</taxon>
        <taxon>Pseudomonadota</taxon>
        <taxon>Gammaproteobacteria</taxon>
        <taxon>Methylococcales</taxon>
        <taxon>Methylococcaceae</taxon>
        <taxon>Methylovulum</taxon>
    </lineage>
</organism>
<dbReference type="AlphaFoldDB" id="A0A1Z4C0S5"/>
<feature type="chain" id="PRO_5012599668" description="Sel1 repeat family protein" evidence="1">
    <location>
        <begin position="30"/>
        <end position="162"/>
    </location>
</feature>
<dbReference type="PANTHER" id="PTHR11102">
    <property type="entry name" value="SEL-1-LIKE PROTEIN"/>
    <property type="match status" value="1"/>
</dbReference>
<dbReference type="Pfam" id="PF08238">
    <property type="entry name" value="Sel1"/>
    <property type="match status" value="2"/>
</dbReference>
<accession>A0A1Z4C0S5</accession>
<dbReference type="KEGG" id="mpsy:CEK71_14195"/>
<evidence type="ECO:0008006" key="4">
    <source>
        <dbReference type="Google" id="ProtNLM"/>
    </source>
</evidence>
<evidence type="ECO:0000313" key="3">
    <source>
        <dbReference type="Proteomes" id="UP000197019"/>
    </source>
</evidence>
<dbReference type="Proteomes" id="UP000197019">
    <property type="component" value="Chromosome"/>
</dbReference>
<dbReference type="InterPro" id="IPR011990">
    <property type="entry name" value="TPR-like_helical_dom_sf"/>
</dbReference>
<protein>
    <recommendedName>
        <fullName evidence="4">Sel1 repeat family protein</fullName>
    </recommendedName>
</protein>
<dbReference type="Gene3D" id="1.25.40.10">
    <property type="entry name" value="Tetratricopeptide repeat domain"/>
    <property type="match status" value="1"/>
</dbReference>
<dbReference type="SUPFAM" id="SSF81901">
    <property type="entry name" value="HCP-like"/>
    <property type="match status" value="1"/>
</dbReference>
<dbReference type="InterPro" id="IPR050767">
    <property type="entry name" value="Sel1_AlgK"/>
</dbReference>
<dbReference type="OrthoDB" id="9792653at2"/>
<proteinExistence type="predicted"/>
<keyword evidence="1" id="KW-0732">Signal</keyword>
<keyword evidence="3" id="KW-1185">Reference proteome</keyword>